<evidence type="ECO:0000313" key="3">
    <source>
        <dbReference type="Proteomes" id="UP000680656"/>
    </source>
</evidence>
<feature type="domain" description="Molybdopterin-guanine dinucleotide biosynthesis protein B (MobB)" evidence="1">
    <location>
        <begin position="3"/>
        <end position="108"/>
    </location>
</feature>
<dbReference type="GeneID" id="65567460"/>
<name>A0A8E7B010_9EURY</name>
<dbReference type="InterPro" id="IPR052539">
    <property type="entry name" value="MGD_biosynthesis_adapter"/>
</dbReference>
<keyword evidence="3" id="KW-1185">Reference proteome</keyword>
<dbReference type="RefSeq" id="WP_214419407.1">
    <property type="nucleotide sequence ID" value="NZ_CP075546.1"/>
</dbReference>
<dbReference type="AlphaFoldDB" id="A0A8E7B010"/>
<dbReference type="Proteomes" id="UP000680656">
    <property type="component" value="Chromosome"/>
</dbReference>
<dbReference type="Pfam" id="PF03205">
    <property type="entry name" value="MobB"/>
    <property type="match status" value="1"/>
</dbReference>
<reference evidence="2 3" key="1">
    <citation type="submission" date="2021-05" db="EMBL/GenBank/DDBJ databases">
        <title>A novel Methanospirillum isolate from a pyrite-forming mixed culture.</title>
        <authorList>
            <person name="Bunk B."/>
            <person name="Sproer C."/>
            <person name="Spring S."/>
            <person name="Pester M."/>
        </authorList>
    </citation>
    <scope>NUCLEOTIDE SEQUENCE [LARGE SCALE GENOMIC DNA]</scope>
    <source>
        <strain evidence="2 3">J.3.6.1-F.2.7.3</strain>
    </source>
</reference>
<dbReference type="Gene3D" id="3.40.50.300">
    <property type="entry name" value="P-loop containing nucleotide triphosphate hydrolases"/>
    <property type="match status" value="1"/>
</dbReference>
<accession>A0A8E7B010</accession>
<organism evidence="2 3">
    <name type="scientific">Methanospirillum purgamenti</name>
    <dbReference type="NCBI Taxonomy" id="2834276"/>
    <lineage>
        <taxon>Archaea</taxon>
        <taxon>Methanobacteriati</taxon>
        <taxon>Methanobacteriota</taxon>
        <taxon>Stenosarchaea group</taxon>
        <taxon>Methanomicrobia</taxon>
        <taxon>Methanomicrobiales</taxon>
        <taxon>Methanospirillaceae</taxon>
        <taxon>Methanospirillum</taxon>
    </lineage>
</organism>
<evidence type="ECO:0000313" key="2">
    <source>
        <dbReference type="EMBL" id="QVV88598.1"/>
    </source>
</evidence>
<protein>
    <submittedName>
        <fullName evidence="2">Molybdopterin-guanine dinucleotide biosynthesis protein B</fullName>
    </submittedName>
</protein>
<proteinExistence type="predicted"/>
<sequence>MKILHIAGWSGSGKTTYILQLCSHLVLLGRTATIKHIGSHHSKLPVGKDTTLHFQSGADPAIGIDEEKTSACFHSVNLDDALNFLSDAGVQYAVIEGFKSRPFQKILIGDLDCSFLLKSPEIPQVLSVLDQFDDWYTLPGLVNEMRVQHPDDNILTWSGYTTDYKNTVDFCAEVEKDFLAKSHITSIRIRVQKWSDSDNFPVYVALSAKDPLIAVQYLSDAMQRISPYVMQSMQDNRSEKDPRI</sequence>
<evidence type="ECO:0000259" key="1">
    <source>
        <dbReference type="Pfam" id="PF03205"/>
    </source>
</evidence>
<dbReference type="InterPro" id="IPR004435">
    <property type="entry name" value="MobB_dom"/>
</dbReference>
<dbReference type="EMBL" id="CP075546">
    <property type="protein sequence ID" value="QVV88598.1"/>
    <property type="molecule type" value="Genomic_DNA"/>
</dbReference>
<gene>
    <name evidence="2" type="primary">mobB</name>
    <name evidence="2" type="ORF">KHC33_14935</name>
</gene>
<dbReference type="NCBIfam" id="TIGR00176">
    <property type="entry name" value="mobB"/>
    <property type="match status" value="1"/>
</dbReference>
<dbReference type="SUPFAM" id="SSF52540">
    <property type="entry name" value="P-loop containing nucleoside triphosphate hydrolases"/>
    <property type="match status" value="1"/>
</dbReference>
<dbReference type="PANTHER" id="PTHR40072">
    <property type="entry name" value="MOLYBDOPTERIN-GUANINE DINUCLEOTIDE BIOSYNTHESIS ADAPTER PROTEIN-RELATED"/>
    <property type="match status" value="1"/>
</dbReference>
<dbReference type="GO" id="GO:0006777">
    <property type="term" value="P:Mo-molybdopterin cofactor biosynthetic process"/>
    <property type="evidence" value="ECO:0007669"/>
    <property type="project" value="InterPro"/>
</dbReference>
<dbReference type="InterPro" id="IPR027417">
    <property type="entry name" value="P-loop_NTPase"/>
</dbReference>
<dbReference type="KEGG" id="mrtj:KHC33_14935"/>
<dbReference type="GO" id="GO:0005525">
    <property type="term" value="F:GTP binding"/>
    <property type="evidence" value="ECO:0007669"/>
    <property type="project" value="InterPro"/>
</dbReference>
<dbReference type="PANTHER" id="PTHR40072:SF1">
    <property type="entry name" value="MOLYBDOPTERIN-GUANINE DINUCLEOTIDE BIOSYNTHESIS ADAPTER PROTEIN"/>
    <property type="match status" value="1"/>
</dbReference>